<evidence type="ECO:0000313" key="2">
    <source>
        <dbReference type="WBParaSite" id="ALUE_0001386601-mRNA-1"/>
    </source>
</evidence>
<evidence type="ECO:0000313" key="1">
    <source>
        <dbReference type="Proteomes" id="UP000036681"/>
    </source>
</evidence>
<sequence length="407" mass="45803">MDRIKTICVLPAADSKLPHRDIKDELENFAIFIQNKINEYEKAISNTSAVVFTANVLQNRVASWEFAVQLTKLYEVFGVRRSDEFAKKLDHLRDSDETTDEIKSLIAKVSSLFEQWDLFLKKIDGELEKTVGPQSLQDLTKHDAFHLSLRHRRHSSIAHSTLQSFIKESAYDMTLISVIISFSAPESADHTVHIYENLAEFQKYGCDVLMLIKEDVGTAFHLSLRHRRHSSIAHSTLQSFIKESAYDMTLISVIISFSAPESADHTVHIYENLAEFQKYGCDVLMLIKEDVGTGGGFLKIVGVPFRQLMGEEEALNRLLQHRQSALSLAGSKMVHMFTEIICNDQTLAISDDANAMQKAIPVNQTTSGGSTILVDKMGRVLYSYTGRDNADWPDVAILLENASFTLL</sequence>
<dbReference type="AlphaFoldDB" id="A0A0M3I8Z1"/>
<dbReference type="WBParaSite" id="ALUE_0001386601-mRNA-1">
    <property type="protein sequence ID" value="ALUE_0001386601-mRNA-1"/>
    <property type="gene ID" value="ALUE_0001386601"/>
</dbReference>
<accession>A0A0M3I8Z1</accession>
<proteinExistence type="predicted"/>
<organism evidence="1 2">
    <name type="scientific">Ascaris lumbricoides</name>
    <name type="common">Giant roundworm</name>
    <dbReference type="NCBI Taxonomy" id="6252"/>
    <lineage>
        <taxon>Eukaryota</taxon>
        <taxon>Metazoa</taxon>
        <taxon>Ecdysozoa</taxon>
        <taxon>Nematoda</taxon>
        <taxon>Chromadorea</taxon>
        <taxon>Rhabditida</taxon>
        <taxon>Spirurina</taxon>
        <taxon>Ascaridomorpha</taxon>
        <taxon>Ascaridoidea</taxon>
        <taxon>Ascarididae</taxon>
        <taxon>Ascaris</taxon>
    </lineage>
</organism>
<name>A0A0M3I8Z1_ASCLU</name>
<protein>
    <submittedName>
        <fullName evidence="2">TIR domain-containing protein</fullName>
    </submittedName>
</protein>
<keyword evidence="1" id="KW-1185">Reference proteome</keyword>
<reference evidence="2" key="1">
    <citation type="submission" date="2016-05" db="UniProtKB">
        <authorList>
            <consortium name="WormBaseParasite"/>
        </authorList>
    </citation>
    <scope>IDENTIFICATION</scope>
</reference>
<dbReference type="Proteomes" id="UP000036681">
    <property type="component" value="Unplaced"/>
</dbReference>